<evidence type="ECO:0000256" key="10">
    <source>
        <dbReference type="PIRSR" id="PIRSR610347-2"/>
    </source>
</evidence>
<dbReference type="CDD" id="cd09122">
    <property type="entry name" value="PLDc_Tdp1_1"/>
    <property type="match status" value="1"/>
</dbReference>
<protein>
    <recommendedName>
        <fullName evidence="14">Tyrosyl-DNA phosphodiesterase</fullName>
    </recommendedName>
</protein>
<dbReference type="EMBL" id="JABCKV010000549">
    <property type="protein sequence ID" value="KAG5640711.1"/>
    <property type="molecule type" value="Genomic_DNA"/>
</dbReference>
<keyword evidence="6" id="KW-0269">Exonuclease</keyword>
<organism evidence="12 13">
    <name type="scientific">Asterophora parasitica</name>
    <dbReference type="NCBI Taxonomy" id="117018"/>
    <lineage>
        <taxon>Eukaryota</taxon>
        <taxon>Fungi</taxon>
        <taxon>Dikarya</taxon>
        <taxon>Basidiomycota</taxon>
        <taxon>Agaricomycotina</taxon>
        <taxon>Agaricomycetes</taxon>
        <taxon>Agaricomycetidae</taxon>
        <taxon>Agaricales</taxon>
        <taxon>Tricholomatineae</taxon>
        <taxon>Lyophyllaceae</taxon>
        <taxon>Asterophora</taxon>
    </lineage>
</organism>
<evidence type="ECO:0000256" key="8">
    <source>
        <dbReference type="ARBA" id="ARBA00023242"/>
    </source>
</evidence>
<reference evidence="12" key="1">
    <citation type="submission" date="2020-07" db="EMBL/GenBank/DDBJ databases">
        <authorList>
            <person name="Nieuwenhuis M."/>
            <person name="Van De Peppel L.J.J."/>
        </authorList>
    </citation>
    <scope>NUCLEOTIDE SEQUENCE</scope>
    <source>
        <strain evidence="12">AP01</strain>
        <tissue evidence="12">Mycelium</tissue>
    </source>
</reference>
<comment type="caution">
    <text evidence="12">The sequence shown here is derived from an EMBL/GenBank/DDBJ whole genome shotgun (WGS) entry which is preliminary data.</text>
</comment>
<evidence type="ECO:0000256" key="7">
    <source>
        <dbReference type="ARBA" id="ARBA00023204"/>
    </source>
</evidence>
<evidence type="ECO:0000256" key="3">
    <source>
        <dbReference type="ARBA" id="ARBA00022722"/>
    </source>
</evidence>
<feature type="binding site" evidence="10">
    <location>
        <position position="289"/>
    </location>
    <ligand>
        <name>substrate</name>
    </ligand>
</feature>
<keyword evidence="7" id="KW-0234">DNA repair</keyword>
<gene>
    <name evidence="12" type="ORF">DXG03_007468</name>
</gene>
<dbReference type="PANTHER" id="PTHR12415:SF0">
    <property type="entry name" value="TYROSYL-DNA PHOSPHODIESTERASE 1"/>
    <property type="match status" value="1"/>
</dbReference>
<dbReference type="Proteomes" id="UP000775547">
    <property type="component" value="Unassembled WGS sequence"/>
</dbReference>
<reference evidence="12" key="2">
    <citation type="submission" date="2021-10" db="EMBL/GenBank/DDBJ databases">
        <title>Phylogenomics reveals ancestral predisposition of the termite-cultivated fungus Termitomyces towards a domesticated lifestyle.</title>
        <authorList>
            <person name="Auxier B."/>
            <person name="Grum-Grzhimaylo A."/>
            <person name="Cardenas M.E."/>
            <person name="Lodge J.D."/>
            <person name="Laessoe T."/>
            <person name="Pedersen O."/>
            <person name="Smith M.E."/>
            <person name="Kuyper T.W."/>
            <person name="Franco-Molano E.A."/>
            <person name="Baroni T.J."/>
            <person name="Aanen D.K."/>
        </authorList>
    </citation>
    <scope>NUCLEOTIDE SEQUENCE</scope>
    <source>
        <strain evidence="12">AP01</strain>
        <tissue evidence="12">Mycelium</tissue>
    </source>
</reference>
<evidence type="ECO:0000256" key="5">
    <source>
        <dbReference type="ARBA" id="ARBA00022801"/>
    </source>
</evidence>
<name>A0A9P7KAC0_9AGAR</name>
<sequence length="425" mass="47673">MEHNEEDDIARAIALSLQDAALKPKVIELEDGPEEDGDAIFERQLQQALEASKAEASKQASASRPPGRPTPRSQPEPPQEEPQPQPQIQATASGTSAFLSERAQLEKERRERQKRLRPDSGFDTSFGGDDDEEENETRTVEPPAKRQHLSSSQGVRTNNGRNAFSSYSQRGGPSKSQGPPQANIPTIEQVFWDGELRQTATQHADPRKDGRPTFRLSDILGTKSDLSFAILSSYALDFAWIYEFFDRSVPVIMVAQPDATGQASLKNVLPNWIKTTPLLRGGRGCQHMKFMLLFYKTGRLRVVVSTANLISYDYRDMENSVWLQDIPMRSKPMPHDPKALYDFPTALQGVLHGVNVKPALATMIKDNHPDLPLKSIEELRMLWDWSKVKVHLVASIAGKHEGWPAVIKCVMVENRRCNELTSRNE</sequence>
<evidence type="ECO:0000313" key="12">
    <source>
        <dbReference type="EMBL" id="KAG5640711.1"/>
    </source>
</evidence>
<dbReference type="OrthoDB" id="47785at2759"/>
<evidence type="ECO:0000256" key="1">
    <source>
        <dbReference type="ARBA" id="ARBA00004123"/>
    </source>
</evidence>
<dbReference type="InterPro" id="IPR003903">
    <property type="entry name" value="UIM_dom"/>
</dbReference>
<dbReference type="PANTHER" id="PTHR12415">
    <property type="entry name" value="TYROSYL-DNA PHOSPHODIESTERASE 1"/>
    <property type="match status" value="1"/>
</dbReference>
<keyword evidence="5" id="KW-0378">Hydrolase</keyword>
<dbReference type="PROSITE" id="PS50330">
    <property type="entry name" value="UIM"/>
    <property type="match status" value="1"/>
</dbReference>
<dbReference type="AlphaFoldDB" id="A0A9P7KAC0"/>
<dbReference type="GO" id="GO:0003690">
    <property type="term" value="F:double-stranded DNA binding"/>
    <property type="evidence" value="ECO:0007669"/>
    <property type="project" value="TreeGrafter"/>
</dbReference>
<evidence type="ECO:0000256" key="11">
    <source>
        <dbReference type="SAM" id="MobiDB-lite"/>
    </source>
</evidence>
<dbReference type="GO" id="GO:0017005">
    <property type="term" value="F:3'-tyrosyl-DNA phosphodiesterase activity"/>
    <property type="evidence" value="ECO:0007669"/>
    <property type="project" value="TreeGrafter"/>
</dbReference>
<keyword evidence="8" id="KW-0539">Nucleus</keyword>
<dbReference type="SUPFAM" id="SSF56024">
    <property type="entry name" value="Phospholipase D/nuclease"/>
    <property type="match status" value="1"/>
</dbReference>
<dbReference type="GO" id="GO:0003697">
    <property type="term" value="F:single-stranded DNA binding"/>
    <property type="evidence" value="ECO:0007669"/>
    <property type="project" value="TreeGrafter"/>
</dbReference>
<dbReference type="GO" id="GO:0006281">
    <property type="term" value="P:DNA repair"/>
    <property type="evidence" value="ECO:0007669"/>
    <property type="project" value="UniProtKB-KW"/>
</dbReference>
<feature type="compositionally biased region" description="Polar residues" evidence="11">
    <location>
        <begin position="149"/>
        <end position="183"/>
    </location>
</feature>
<accession>A0A9P7KAC0</accession>
<feature type="active site" description="Nucleophile" evidence="9">
    <location>
        <position position="287"/>
    </location>
</feature>
<comment type="similarity">
    <text evidence="2">Belongs to the tyrosyl-DNA phosphodiesterase family.</text>
</comment>
<keyword evidence="3" id="KW-0540">Nuclease</keyword>
<evidence type="ECO:0000256" key="9">
    <source>
        <dbReference type="PIRSR" id="PIRSR610347-1"/>
    </source>
</evidence>
<proteinExistence type="inferred from homology"/>
<evidence type="ECO:0008006" key="14">
    <source>
        <dbReference type="Google" id="ProtNLM"/>
    </source>
</evidence>
<evidence type="ECO:0000256" key="2">
    <source>
        <dbReference type="ARBA" id="ARBA00010205"/>
    </source>
</evidence>
<dbReference type="GO" id="GO:0004527">
    <property type="term" value="F:exonuclease activity"/>
    <property type="evidence" value="ECO:0007669"/>
    <property type="project" value="UniProtKB-KW"/>
</dbReference>
<dbReference type="Gene3D" id="3.30.870.10">
    <property type="entry name" value="Endonuclease Chain A"/>
    <property type="match status" value="1"/>
</dbReference>
<keyword evidence="4" id="KW-0227">DNA damage</keyword>
<dbReference type="GO" id="GO:0005634">
    <property type="term" value="C:nucleus"/>
    <property type="evidence" value="ECO:0007669"/>
    <property type="project" value="UniProtKB-SubCell"/>
</dbReference>
<feature type="region of interest" description="Disordered" evidence="11">
    <location>
        <begin position="44"/>
        <end position="183"/>
    </location>
</feature>
<keyword evidence="13" id="KW-1185">Reference proteome</keyword>
<evidence type="ECO:0000256" key="4">
    <source>
        <dbReference type="ARBA" id="ARBA00022763"/>
    </source>
</evidence>
<feature type="compositionally biased region" description="Basic and acidic residues" evidence="11">
    <location>
        <begin position="103"/>
        <end position="120"/>
    </location>
</feature>
<comment type="subcellular location">
    <subcellularLocation>
        <location evidence="1">Nucleus</location>
    </subcellularLocation>
</comment>
<dbReference type="SMART" id="SM00726">
    <property type="entry name" value="UIM"/>
    <property type="match status" value="2"/>
</dbReference>
<dbReference type="Pfam" id="PF02809">
    <property type="entry name" value="UIM"/>
    <property type="match status" value="2"/>
</dbReference>
<dbReference type="Pfam" id="PF06087">
    <property type="entry name" value="Tyr-DNA_phospho"/>
    <property type="match status" value="1"/>
</dbReference>
<dbReference type="InterPro" id="IPR010347">
    <property type="entry name" value="Tdp1"/>
</dbReference>
<evidence type="ECO:0000313" key="13">
    <source>
        <dbReference type="Proteomes" id="UP000775547"/>
    </source>
</evidence>
<feature type="compositionally biased region" description="Pro residues" evidence="11">
    <location>
        <begin position="66"/>
        <end position="85"/>
    </location>
</feature>
<evidence type="ECO:0000256" key="6">
    <source>
        <dbReference type="ARBA" id="ARBA00022839"/>
    </source>
</evidence>